<keyword evidence="1" id="KW-0812">Transmembrane</keyword>
<keyword evidence="1" id="KW-0472">Membrane</keyword>
<sequence>MDADLTTLRRRWLKKHLRELRAAKNEEEEQGGMLRFVGILCAALPLLTATVYFVGMRYHHGYLGQFGLESTEFSLPADTTLLLGFYLLIKLCLPYVLPLVLTVGGLFIVLSLLFFKARWRLTLSWWLVRFFVLLPIVLRGVKIAHQYPAPFTFNCLIWLKSAYLKFTIFILLPLLVIWASEHIRPMGKALARSQIEKVETGTWPVTEAHSLSPLLGNEPHIRIACNGSHCAYRLKGGDTLILRFDQIEQTRYRPEQPSQDEASRP</sequence>
<feature type="transmembrane region" description="Helical" evidence="1">
    <location>
        <begin position="157"/>
        <end position="178"/>
    </location>
</feature>
<keyword evidence="1" id="KW-1133">Transmembrane helix</keyword>
<feature type="transmembrane region" description="Helical" evidence="1">
    <location>
        <begin position="127"/>
        <end position="145"/>
    </location>
</feature>
<keyword evidence="3" id="KW-1185">Reference proteome</keyword>
<feature type="transmembrane region" description="Helical" evidence="1">
    <location>
        <begin position="95"/>
        <end position="115"/>
    </location>
</feature>
<dbReference type="RefSeq" id="WP_218328411.1">
    <property type="nucleotide sequence ID" value="NZ_CP099717.1"/>
</dbReference>
<organism evidence="2 3">
    <name type="scientific">Aeromonas encheleia</name>
    <dbReference type="NCBI Taxonomy" id="73010"/>
    <lineage>
        <taxon>Bacteria</taxon>
        <taxon>Pseudomonadati</taxon>
        <taxon>Pseudomonadota</taxon>
        <taxon>Gammaproteobacteria</taxon>
        <taxon>Aeromonadales</taxon>
        <taxon>Aeromonadaceae</taxon>
        <taxon>Aeromonas</taxon>
    </lineage>
</organism>
<evidence type="ECO:0000313" key="2">
    <source>
        <dbReference type="EMBL" id="USV56500.1"/>
    </source>
</evidence>
<dbReference type="AlphaFoldDB" id="A0AAE9MF91"/>
<accession>A0AAE9MF91</accession>
<feature type="transmembrane region" description="Helical" evidence="1">
    <location>
        <begin position="33"/>
        <end position="54"/>
    </location>
</feature>
<name>A0AAE9MF91_9GAMM</name>
<protein>
    <submittedName>
        <fullName evidence="2">Uncharacterized protein</fullName>
    </submittedName>
</protein>
<evidence type="ECO:0000313" key="3">
    <source>
        <dbReference type="Proteomes" id="UP001056890"/>
    </source>
</evidence>
<dbReference type="EMBL" id="CP099717">
    <property type="protein sequence ID" value="USV56500.1"/>
    <property type="molecule type" value="Genomic_DNA"/>
</dbReference>
<evidence type="ECO:0000256" key="1">
    <source>
        <dbReference type="SAM" id="Phobius"/>
    </source>
</evidence>
<reference evidence="2" key="1">
    <citation type="submission" date="2022-06" db="EMBL/GenBank/DDBJ databases">
        <title>Complete Genome of Aeromonas sp. Strain SOD01 Isolated from an Urban Freshwater Stream.</title>
        <authorList>
            <person name="Williams L.E."/>
            <person name="Brysgel T."/>
            <person name="Capestro E.M."/>
            <person name="Foltz G.V."/>
            <person name="Gardner A.E."/>
            <person name="Ingrassia J."/>
            <person name="Peterson E."/>
            <person name="Arruda J."/>
            <person name="Flaherty I."/>
            <person name="Hunt M."/>
            <person name="Pappas G."/>
            <person name="Ramsaran S."/>
            <person name="Rocha M."/>
        </authorList>
    </citation>
    <scope>NUCLEOTIDE SEQUENCE</scope>
    <source>
        <strain evidence="2">SOD01</strain>
    </source>
</reference>
<proteinExistence type="predicted"/>
<dbReference type="Proteomes" id="UP001056890">
    <property type="component" value="Chromosome"/>
</dbReference>
<gene>
    <name evidence="2" type="ORF">NHF51_14210</name>
</gene>